<gene>
    <name evidence="10" type="ORF">E8E13_010230</name>
</gene>
<dbReference type="GO" id="GO:0006629">
    <property type="term" value="P:lipid metabolic process"/>
    <property type="evidence" value="ECO:0007669"/>
    <property type="project" value="InterPro"/>
</dbReference>
<accession>A0A9P4TGY6</accession>
<dbReference type="GO" id="GO:0008374">
    <property type="term" value="F:O-acyltransferase activity"/>
    <property type="evidence" value="ECO:0007669"/>
    <property type="project" value="InterPro"/>
</dbReference>
<dbReference type="Pfam" id="PF13813">
    <property type="entry name" value="MBOAT_2"/>
    <property type="match status" value="1"/>
</dbReference>
<dbReference type="PANTHER" id="PTHR31595:SF57">
    <property type="entry name" value="OS04G0481900 PROTEIN"/>
    <property type="match status" value="1"/>
</dbReference>
<feature type="transmembrane region" description="Helical" evidence="8">
    <location>
        <begin position="236"/>
        <end position="256"/>
    </location>
</feature>
<feature type="domain" description="Wax synthase" evidence="9">
    <location>
        <begin position="158"/>
        <end position="240"/>
    </location>
</feature>
<dbReference type="InterPro" id="IPR044851">
    <property type="entry name" value="Wax_synthase"/>
</dbReference>
<dbReference type="GO" id="GO:0016020">
    <property type="term" value="C:membrane"/>
    <property type="evidence" value="ECO:0007669"/>
    <property type="project" value="UniProtKB-SubCell"/>
</dbReference>
<comment type="pathway">
    <text evidence="2">Secondary metabolite biosynthesis.</text>
</comment>
<dbReference type="Proteomes" id="UP000801428">
    <property type="component" value="Unassembled WGS sequence"/>
</dbReference>
<keyword evidence="6 8" id="KW-1133">Transmembrane helix</keyword>
<dbReference type="InterPro" id="IPR032805">
    <property type="entry name" value="Wax_synthase_dom"/>
</dbReference>
<proteinExistence type="inferred from homology"/>
<evidence type="ECO:0000256" key="4">
    <source>
        <dbReference type="ARBA" id="ARBA00022679"/>
    </source>
</evidence>
<keyword evidence="7 8" id="KW-0472">Membrane</keyword>
<feature type="transmembrane region" description="Helical" evidence="8">
    <location>
        <begin position="203"/>
        <end position="224"/>
    </location>
</feature>
<evidence type="ECO:0000313" key="11">
    <source>
        <dbReference type="Proteomes" id="UP000801428"/>
    </source>
</evidence>
<keyword evidence="11" id="KW-1185">Reference proteome</keyword>
<comment type="similarity">
    <text evidence="3">Belongs to the wax synthase family.</text>
</comment>
<feature type="transmembrane region" description="Helical" evidence="8">
    <location>
        <begin position="268"/>
        <end position="290"/>
    </location>
</feature>
<evidence type="ECO:0000256" key="3">
    <source>
        <dbReference type="ARBA" id="ARBA00007282"/>
    </source>
</evidence>
<keyword evidence="4" id="KW-0808">Transferase</keyword>
<dbReference type="AlphaFoldDB" id="A0A9P4TGY6"/>
<protein>
    <recommendedName>
        <fullName evidence="9">Wax synthase domain-containing protein</fullName>
    </recommendedName>
</protein>
<evidence type="ECO:0000256" key="6">
    <source>
        <dbReference type="ARBA" id="ARBA00022989"/>
    </source>
</evidence>
<evidence type="ECO:0000256" key="8">
    <source>
        <dbReference type="SAM" id="Phobius"/>
    </source>
</evidence>
<evidence type="ECO:0000256" key="7">
    <source>
        <dbReference type="ARBA" id="ARBA00023136"/>
    </source>
</evidence>
<evidence type="ECO:0000256" key="1">
    <source>
        <dbReference type="ARBA" id="ARBA00004141"/>
    </source>
</evidence>
<name>A0A9P4TGY6_CURKU</name>
<dbReference type="PANTHER" id="PTHR31595">
    <property type="entry name" value="LONG-CHAIN-ALCOHOL O-FATTY-ACYLTRANSFERASE 3-RELATED"/>
    <property type="match status" value="1"/>
</dbReference>
<evidence type="ECO:0000256" key="5">
    <source>
        <dbReference type="ARBA" id="ARBA00022692"/>
    </source>
</evidence>
<sequence>MPLWFIEFAICRPQSGDDAPAYVGNTGIVRRIEDCQSVWAKLRWAVELMVPSHRGVGWNWQIKNIPEDSKRHLTRRRWIIYHLCKGILSYLGSLLLLVAMGFASSLEQDSQGLLQKRLVDAMIGWTGAIWIYCRLCTFYSTASAATVALGLYERWQLPPLMGKVGDAWSVRQFWAVYHQTMRQMLSAPAIRITRALGFRKGSLASALCQLYLAFGLSTVVHQFQMFNVTRRDVGEFTFFMSQPVVITLEGAVMWLWRRYVRKSRSVAPVEIMLGYVWVVLWLSSSLPIYLKGSRDAGIVHDAFIGTAPFDFGIWLGQRYPAS</sequence>
<comment type="caution">
    <text evidence="10">The sequence shown here is derived from an EMBL/GenBank/DDBJ whole genome shotgun (WGS) entry which is preliminary data.</text>
</comment>
<keyword evidence="5 8" id="KW-0812">Transmembrane</keyword>
<evidence type="ECO:0000256" key="2">
    <source>
        <dbReference type="ARBA" id="ARBA00005179"/>
    </source>
</evidence>
<evidence type="ECO:0000313" key="10">
    <source>
        <dbReference type="EMBL" id="KAF3004406.1"/>
    </source>
</evidence>
<feature type="transmembrane region" description="Helical" evidence="8">
    <location>
        <begin position="123"/>
        <end position="152"/>
    </location>
</feature>
<comment type="subcellular location">
    <subcellularLocation>
        <location evidence="1">Membrane</location>
        <topology evidence="1">Multi-pass membrane protein</topology>
    </subcellularLocation>
</comment>
<evidence type="ECO:0000259" key="9">
    <source>
        <dbReference type="Pfam" id="PF13813"/>
    </source>
</evidence>
<feature type="transmembrane region" description="Helical" evidence="8">
    <location>
        <begin position="79"/>
        <end position="103"/>
    </location>
</feature>
<dbReference type="OrthoDB" id="1077582at2759"/>
<reference evidence="10" key="1">
    <citation type="submission" date="2019-04" db="EMBL/GenBank/DDBJ databases">
        <title>Sequencing of skin fungus with MAO and IRED activity.</title>
        <authorList>
            <person name="Marsaioli A.J."/>
            <person name="Bonatto J.M.C."/>
            <person name="Reis Junior O."/>
        </authorList>
    </citation>
    <scope>NUCLEOTIDE SEQUENCE</scope>
    <source>
        <strain evidence="10">30M1</strain>
    </source>
</reference>
<dbReference type="EMBL" id="SWKU01000008">
    <property type="protein sequence ID" value="KAF3004406.1"/>
    <property type="molecule type" value="Genomic_DNA"/>
</dbReference>
<organism evidence="10 11">
    <name type="scientific">Curvularia kusanoi</name>
    <name type="common">Cochliobolus kusanoi</name>
    <dbReference type="NCBI Taxonomy" id="90978"/>
    <lineage>
        <taxon>Eukaryota</taxon>
        <taxon>Fungi</taxon>
        <taxon>Dikarya</taxon>
        <taxon>Ascomycota</taxon>
        <taxon>Pezizomycotina</taxon>
        <taxon>Dothideomycetes</taxon>
        <taxon>Pleosporomycetidae</taxon>
        <taxon>Pleosporales</taxon>
        <taxon>Pleosporineae</taxon>
        <taxon>Pleosporaceae</taxon>
        <taxon>Curvularia</taxon>
    </lineage>
</organism>